<keyword evidence="4" id="KW-1185">Reference proteome</keyword>
<dbReference type="EMBL" id="SMFL01000004">
    <property type="protein sequence ID" value="TDE15253.1"/>
    <property type="molecule type" value="Genomic_DNA"/>
</dbReference>
<reference evidence="3 4" key="1">
    <citation type="submission" date="2019-03" db="EMBL/GenBank/DDBJ databases">
        <title>Dyadobacter AR-3-6 sp. nov., isolated from arctic soil.</title>
        <authorList>
            <person name="Chaudhary D.K."/>
        </authorList>
    </citation>
    <scope>NUCLEOTIDE SEQUENCE [LARGE SCALE GENOMIC DNA]</scope>
    <source>
        <strain evidence="3 4">AR-3-6</strain>
    </source>
</reference>
<feature type="modified residue" description="4-aspartylphosphate" evidence="1">
    <location>
        <position position="65"/>
    </location>
</feature>
<accession>A0A4R5DW52</accession>
<keyword evidence="1" id="KW-0597">Phosphoprotein</keyword>
<evidence type="ECO:0000313" key="4">
    <source>
        <dbReference type="Proteomes" id="UP000294850"/>
    </source>
</evidence>
<dbReference type="GO" id="GO:0000160">
    <property type="term" value="P:phosphorelay signal transduction system"/>
    <property type="evidence" value="ECO:0007669"/>
    <property type="project" value="InterPro"/>
</dbReference>
<dbReference type="InterPro" id="IPR001789">
    <property type="entry name" value="Sig_transdc_resp-reg_receiver"/>
</dbReference>
<sequence>MTVDKKVKSTIFLVDDDAEDRIFLREAFLAITEDLRIIEFSSGEEFLDFVPQLIPQLPPSLVVMDMNMPRMNGLETLISLKSIPTCGQLPVVIFSTASNQVHIQKTYAHGASVCLKKPCSFEEYLKIAGDLIVDFL</sequence>
<dbReference type="PROSITE" id="PS50110">
    <property type="entry name" value="RESPONSE_REGULATORY"/>
    <property type="match status" value="1"/>
</dbReference>
<dbReference type="SMART" id="SM00448">
    <property type="entry name" value="REC"/>
    <property type="match status" value="1"/>
</dbReference>
<evidence type="ECO:0000256" key="1">
    <source>
        <dbReference type="PROSITE-ProRule" id="PRU00169"/>
    </source>
</evidence>
<dbReference type="Pfam" id="PF00072">
    <property type="entry name" value="Response_reg"/>
    <property type="match status" value="1"/>
</dbReference>
<dbReference type="OrthoDB" id="671006at2"/>
<dbReference type="PANTHER" id="PTHR44520:SF2">
    <property type="entry name" value="RESPONSE REGULATOR RCP1"/>
    <property type="match status" value="1"/>
</dbReference>
<dbReference type="RefSeq" id="WP_131958516.1">
    <property type="nucleotide sequence ID" value="NZ_SMFL01000004.1"/>
</dbReference>
<proteinExistence type="predicted"/>
<evidence type="ECO:0000313" key="3">
    <source>
        <dbReference type="EMBL" id="TDE15253.1"/>
    </source>
</evidence>
<dbReference type="AlphaFoldDB" id="A0A4R5DW52"/>
<feature type="domain" description="Response regulatory" evidence="2">
    <location>
        <begin position="10"/>
        <end position="132"/>
    </location>
</feature>
<dbReference type="Gene3D" id="3.40.50.2300">
    <property type="match status" value="1"/>
</dbReference>
<dbReference type="InterPro" id="IPR011006">
    <property type="entry name" value="CheY-like_superfamily"/>
</dbReference>
<evidence type="ECO:0000259" key="2">
    <source>
        <dbReference type="PROSITE" id="PS50110"/>
    </source>
</evidence>
<protein>
    <submittedName>
        <fullName evidence="3">Response regulator</fullName>
    </submittedName>
</protein>
<gene>
    <name evidence="3" type="ORF">E0F88_12070</name>
</gene>
<dbReference type="PANTHER" id="PTHR44520">
    <property type="entry name" value="RESPONSE REGULATOR RCP1-RELATED"/>
    <property type="match status" value="1"/>
</dbReference>
<organism evidence="3 4">
    <name type="scientific">Dyadobacter psychrotolerans</name>
    <dbReference type="NCBI Taxonomy" id="2541721"/>
    <lineage>
        <taxon>Bacteria</taxon>
        <taxon>Pseudomonadati</taxon>
        <taxon>Bacteroidota</taxon>
        <taxon>Cytophagia</taxon>
        <taxon>Cytophagales</taxon>
        <taxon>Spirosomataceae</taxon>
        <taxon>Dyadobacter</taxon>
    </lineage>
</organism>
<dbReference type="SUPFAM" id="SSF52172">
    <property type="entry name" value="CheY-like"/>
    <property type="match status" value="1"/>
</dbReference>
<dbReference type="InterPro" id="IPR052893">
    <property type="entry name" value="TCS_response_regulator"/>
</dbReference>
<comment type="caution">
    <text evidence="3">The sequence shown here is derived from an EMBL/GenBank/DDBJ whole genome shotgun (WGS) entry which is preliminary data.</text>
</comment>
<name>A0A4R5DW52_9BACT</name>
<dbReference type="Proteomes" id="UP000294850">
    <property type="component" value="Unassembled WGS sequence"/>
</dbReference>